<reference evidence="3 4" key="1">
    <citation type="journal article" date="2019" name="Sci. Rep.">
        <title>Orb-weaving spider Araneus ventricosus genome elucidates the spidroin gene catalogue.</title>
        <authorList>
            <person name="Kono N."/>
            <person name="Nakamura H."/>
            <person name="Ohtoshi R."/>
            <person name="Moran D.A.P."/>
            <person name="Shinohara A."/>
            <person name="Yoshida Y."/>
            <person name="Fujiwara M."/>
            <person name="Mori M."/>
            <person name="Tomita M."/>
            <person name="Arakawa K."/>
        </authorList>
    </citation>
    <scope>NUCLEOTIDE SEQUENCE [LARGE SCALE GENOMIC DNA]</scope>
</reference>
<evidence type="ECO:0000256" key="1">
    <source>
        <dbReference type="SAM" id="MobiDB-lite"/>
    </source>
</evidence>
<sequence length="111" mass="12411">MVWRDSSPFHFSSHSFWFAIHGPLHANFKIITLWALRFPAVPTFPPPPSKHESPPTPISTGAREPPPSPRVIIGHISAFIALQSKWILSEVGFSNFLPQRKSTRGLSPEFG</sequence>
<keyword evidence="4" id="KW-1185">Reference proteome</keyword>
<dbReference type="EMBL" id="BGPR01040186">
    <property type="protein sequence ID" value="GBO16279.1"/>
    <property type="molecule type" value="Genomic_DNA"/>
</dbReference>
<feature type="region of interest" description="Disordered" evidence="1">
    <location>
        <begin position="45"/>
        <end position="67"/>
    </location>
</feature>
<evidence type="ECO:0000313" key="2">
    <source>
        <dbReference type="EMBL" id="GBO16279.1"/>
    </source>
</evidence>
<accession>A0A4Y2UVP4</accession>
<evidence type="ECO:0000313" key="3">
    <source>
        <dbReference type="EMBL" id="GBO16281.1"/>
    </source>
</evidence>
<gene>
    <name evidence="3" type="ORF">AVEN_185317_1</name>
    <name evidence="2" type="ORF">AVEN_264279_1</name>
</gene>
<dbReference type="Proteomes" id="UP000499080">
    <property type="component" value="Unassembled WGS sequence"/>
</dbReference>
<proteinExistence type="predicted"/>
<dbReference type="EMBL" id="BGPR01040188">
    <property type="protein sequence ID" value="GBO16281.1"/>
    <property type="molecule type" value="Genomic_DNA"/>
</dbReference>
<comment type="caution">
    <text evidence="3">The sequence shown here is derived from an EMBL/GenBank/DDBJ whole genome shotgun (WGS) entry which is preliminary data.</text>
</comment>
<organism evidence="3 4">
    <name type="scientific">Araneus ventricosus</name>
    <name type="common">Orbweaver spider</name>
    <name type="synonym">Epeira ventricosa</name>
    <dbReference type="NCBI Taxonomy" id="182803"/>
    <lineage>
        <taxon>Eukaryota</taxon>
        <taxon>Metazoa</taxon>
        <taxon>Ecdysozoa</taxon>
        <taxon>Arthropoda</taxon>
        <taxon>Chelicerata</taxon>
        <taxon>Arachnida</taxon>
        <taxon>Araneae</taxon>
        <taxon>Araneomorphae</taxon>
        <taxon>Entelegynae</taxon>
        <taxon>Araneoidea</taxon>
        <taxon>Araneidae</taxon>
        <taxon>Araneus</taxon>
    </lineage>
</organism>
<dbReference type="AlphaFoldDB" id="A0A4Y2UVP4"/>
<protein>
    <submittedName>
        <fullName evidence="3">Uncharacterized protein</fullName>
    </submittedName>
</protein>
<name>A0A4Y2UVP4_ARAVE</name>
<evidence type="ECO:0000313" key="4">
    <source>
        <dbReference type="Proteomes" id="UP000499080"/>
    </source>
</evidence>